<dbReference type="Proteomes" id="UP000694925">
    <property type="component" value="Unplaced"/>
</dbReference>
<dbReference type="GO" id="GO:0008270">
    <property type="term" value="F:zinc ion binding"/>
    <property type="evidence" value="ECO:0007669"/>
    <property type="project" value="UniProtKB-UniRule"/>
</dbReference>
<keyword evidence="4" id="KW-0472">Membrane</keyword>
<dbReference type="InterPro" id="IPR001930">
    <property type="entry name" value="Peptidase_M1"/>
</dbReference>
<feature type="site" description="Transition state stabilizer" evidence="13">
    <location>
        <position position="503"/>
    </location>
</feature>
<evidence type="ECO:0000256" key="9">
    <source>
        <dbReference type="ARBA" id="ARBA00023049"/>
    </source>
</evidence>
<organism evidence="18 19">
    <name type="scientific">Ceratina calcarata</name>
    <dbReference type="NCBI Taxonomy" id="156304"/>
    <lineage>
        <taxon>Eukaryota</taxon>
        <taxon>Metazoa</taxon>
        <taxon>Ecdysozoa</taxon>
        <taxon>Arthropoda</taxon>
        <taxon>Hexapoda</taxon>
        <taxon>Insecta</taxon>
        <taxon>Pterygota</taxon>
        <taxon>Neoptera</taxon>
        <taxon>Endopterygota</taxon>
        <taxon>Hymenoptera</taxon>
        <taxon>Apocrita</taxon>
        <taxon>Aculeata</taxon>
        <taxon>Apoidea</taxon>
        <taxon>Anthophila</taxon>
        <taxon>Apidae</taxon>
        <taxon>Ceratina</taxon>
        <taxon>Zadontomerus</taxon>
    </lineage>
</organism>
<dbReference type="EC" id="3.4.11.-" evidence="14"/>
<dbReference type="Pfam" id="PF17900">
    <property type="entry name" value="Peptidase_M1_N"/>
    <property type="match status" value="1"/>
</dbReference>
<keyword evidence="8 12" id="KW-0862">Zinc</keyword>
<evidence type="ECO:0000256" key="13">
    <source>
        <dbReference type="PIRSR" id="PIRSR634016-4"/>
    </source>
</evidence>
<keyword evidence="7 14" id="KW-0378">Hydrolase</keyword>
<dbReference type="GO" id="GO:0042277">
    <property type="term" value="F:peptide binding"/>
    <property type="evidence" value="ECO:0007669"/>
    <property type="project" value="TreeGrafter"/>
</dbReference>
<dbReference type="KEGG" id="ccal:108627394"/>
<dbReference type="GO" id="GO:0043171">
    <property type="term" value="P:peptide catabolic process"/>
    <property type="evidence" value="ECO:0007669"/>
    <property type="project" value="TreeGrafter"/>
</dbReference>
<feature type="active site" description="Proton acceptor" evidence="11">
    <location>
        <position position="417"/>
    </location>
</feature>
<name>A0AAJ7S677_9HYME</name>
<evidence type="ECO:0000256" key="3">
    <source>
        <dbReference type="ARBA" id="ARBA00022438"/>
    </source>
</evidence>
<keyword evidence="18" id="KW-1185">Reference proteome</keyword>
<evidence type="ECO:0000259" key="17">
    <source>
        <dbReference type="Pfam" id="PF17900"/>
    </source>
</evidence>
<dbReference type="Pfam" id="PF11838">
    <property type="entry name" value="ERAP1_C"/>
    <property type="match status" value="1"/>
</dbReference>
<evidence type="ECO:0000256" key="12">
    <source>
        <dbReference type="PIRSR" id="PIRSR634016-3"/>
    </source>
</evidence>
<comment type="subcellular location">
    <subcellularLocation>
        <location evidence="1">Cell membrane</location>
        <topology evidence="1">Lipid-anchor</topology>
        <topology evidence="1">GPI-anchor</topology>
    </subcellularLocation>
</comment>
<evidence type="ECO:0000256" key="11">
    <source>
        <dbReference type="PIRSR" id="PIRSR634016-1"/>
    </source>
</evidence>
<dbReference type="GO" id="GO:0098552">
    <property type="term" value="C:side of membrane"/>
    <property type="evidence" value="ECO:0007669"/>
    <property type="project" value="UniProtKB-KW"/>
</dbReference>
<dbReference type="GO" id="GO:0005737">
    <property type="term" value="C:cytoplasm"/>
    <property type="evidence" value="ECO:0007669"/>
    <property type="project" value="TreeGrafter"/>
</dbReference>
<evidence type="ECO:0000256" key="1">
    <source>
        <dbReference type="ARBA" id="ARBA00004609"/>
    </source>
</evidence>
<evidence type="ECO:0000256" key="14">
    <source>
        <dbReference type="RuleBase" id="RU364040"/>
    </source>
</evidence>
<dbReference type="GO" id="GO:0005615">
    <property type="term" value="C:extracellular space"/>
    <property type="evidence" value="ECO:0007669"/>
    <property type="project" value="TreeGrafter"/>
</dbReference>
<evidence type="ECO:0000313" key="19">
    <source>
        <dbReference type="RefSeq" id="XP_026671359.1"/>
    </source>
</evidence>
<feature type="binding site" evidence="12">
    <location>
        <position position="416"/>
    </location>
    <ligand>
        <name>Zn(2+)</name>
        <dbReference type="ChEBI" id="CHEBI:29105"/>
        <note>catalytic</note>
    </ligand>
</feature>
<comment type="cofactor">
    <cofactor evidence="12 14">
        <name>Zn(2+)</name>
        <dbReference type="ChEBI" id="CHEBI:29105"/>
    </cofactor>
    <text evidence="12 14">Binds 1 zinc ion per subunit.</text>
</comment>
<keyword evidence="9 14" id="KW-0482">Metalloprotease</keyword>
<feature type="domain" description="Peptidase M1 membrane alanine aminopeptidase" evidence="15">
    <location>
        <begin position="343"/>
        <end position="569"/>
    </location>
</feature>
<sequence>MINPQWCNENDETDIVTIHFDKPLKVGVHTSNIKFCGNETTEMFGFFKDRYRNERGEKVNYKLENGGERWILSAASESKMTRTFVTFLLVLGICQARFPFEIVDGDQVDWKYLLPSTVLPIEYKLHITPDFVKSTFEGEVNITLIAFITNDILTLNLKDLTIYDIKFVDLNTTRTLESLYLPDEEHEIMNITVTPMFEMDHYYSLQIRYAGIFNENMRGFYKSRVMEGNNVTFNSSGYVLTTHFEPTGARLAFPCWDEPVFKAKFTISVTHNKTLQALSNTEVLKKEEKDGMITTSFKQTPLMSTYLVAFVVGNYQFKEDKVGNFTYRVWTKASAINQTDYVLKMGRKFLELLNSYTNISYQTYMPDKIDQLSINDFRPDAMENWGLVIYRENYFLYDEVLSSTRLKIDILMIIAHEFSHQWFGNLVSPAWWDYIWLNEGFGTYFQYFMSHKVVPELRLDHMFVVETMQQTAMDIDAFPVVHPMNHDVITPNDIRDLFDIIAYQKAASVIRMMSHAMTEEVFHKGLKYYLTSRALRNANSYELFLSLQKALDESEIKWKQSVQVIMHNWVEYSGYPTLIVKRVKEGYELTQEHFVIVFLNIDIYPTKWWLPITYVEESNPNFSNTTPIDWLSPDDESHIVPSKEKTGWFIFNTQQAECMKYRNLQRYVAYLMRTLTKDVGYEPKANDSDLVKMLRIKAMKWACEAGVKNCTSYAEKTYQQWLKNPEMKLDVNLKTEILCAGVRYANQSIWTRTLEYIIASTLDDDNRKDLQEALACSNSSEILKKYLNSTLDPNYSIDFKTAAINVVSRHRTGPEIVFHFMVKEYQHIQKINNFKAVVEDVAIAIGGAITTEQQHVN</sequence>
<dbReference type="InterPro" id="IPR045357">
    <property type="entry name" value="Aminopeptidase_N-like_N"/>
</dbReference>
<dbReference type="InterPro" id="IPR024571">
    <property type="entry name" value="ERAP1-like_C_dom"/>
</dbReference>
<reference evidence="19" key="1">
    <citation type="submission" date="2025-08" db="UniProtKB">
        <authorList>
            <consortium name="RefSeq"/>
        </authorList>
    </citation>
    <scope>IDENTIFICATION</scope>
    <source>
        <tissue evidence="19">Whole body</tissue>
    </source>
</reference>
<dbReference type="InterPro" id="IPR014782">
    <property type="entry name" value="Peptidase_M1_dom"/>
</dbReference>
<keyword evidence="4" id="KW-0325">Glycoprotein</keyword>
<gene>
    <name evidence="19" type="primary">LOC108627394</name>
</gene>
<evidence type="ECO:0000256" key="7">
    <source>
        <dbReference type="ARBA" id="ARBA00022801"/>
    </source>
</evidence>
<dbReference type="Gene3D" id="1.25.50.20">
    <property type="match status" value="1"/>
</dbReference>
<dbReference type="InterPro" id="IPR034016">
    <property type="entry name" value="M1_APN-typ"/>
</dbReference>
<dbReference type="SUPFAM" id="SSF55486">
    <property type="entry name" value="Metalloproteases ('zincins'), catalytic domain"/>
    <property type="match status" value="1"/>
</dbReference>
<keyword evidence="10" id="KW-0449">Lipoprotein</keyword>
<dbReference type="AlphaFoldDB" id="A0AAJ7S677"/>
<feature type="domain" description="ERAP1-like C-terminal" evidence="16">
    <location>
        <begin position="660"/>
        <end position="854"/>
    </location>
</feature>
<evidence type="ECO:0000256" key="5">
    <source>
        <dbReference type="ARBA" id="ARBA00022670"/>
    </source>
</evidence>
<dbReference type="PANTHER" id="PTHR11533:SF290">
    <property type="entry name" value="AMINOPEPTIDASE"/>
    <property type="match status" value="1"/>
</dbReference>
<dbReference type="Gene3D" id="2.60.40.1730">
    <property type="entry name" value="tricorn interacting facor f3 domain"/>
    <property type="match status" value="1"/>
</dbReference>
<dbReference type="Pfam" id="PF01433">
    <property type="entry name" value="Peptidase_M1"/>
    <property type="match status" value="1"/>
</dbReference>
<feature type="binding site" evidence="12">
    <location>
        <position position="439"/>
    </location>
    <ligand>
        <name>Zn(2+)</name>
        <dbReference type="ChEBI" id="CHEBI:29105"/>
        <note>catalytic</note>
    </ligand>
</feature>
<dbReference type="PANTHER" id="PTHR11533">
    <property type="entry name" value="PROTEASE M1 ZINC METALLOPROTEASE"/>
    <property type="match status" value="1"/>
</dbReference>
<evidence type="ECO:0000256" key="2">
    <source>
        <dbReference type="ARBA" id="ARBA00010136"/>
    </source>
</evidence>
<dbReference type="RefSeq" id="XP_026671359.1">
    <property type="nucleotide sequence ID" value="XM_026815558.1"/>
</dbReference>
<dbReference type="GeneID" id="108627394"/>
<dbReference type="FunFam" id="1.10.390.10:FF:000013">
    <property type="entry name" value="Aminopeptidase N"/>
    <property type="match status" value="1"/>
</dbReference>
<evidence type="ECO:0000256" key="4">
    <source>
        <dbReference type="ARBA" id="ARBA00022622"/>
    </source>
</evidence>
<evidence type="ECO:0000256" key="10">
    <source>
        <dbReference type="ARBA" id="ARBA00023288"/>
    </source>
</evidence>
<dbReference type="CDD" id="cd09601">
    <property type="entry name" value="M1_APN-Q_like"/>
    <property type="match status" value="1"/>
</dbReference>
<evidence type="ECO:0000256" key="8">
    <source>
        <dbReference type="ARBA" id="ARBA00022833"/>
    </source>
</evidence>
<proteinExistence type="inferred from homology"/>
<dbReference type="InterPro" id="IPR050344">
    <property type="entry name" value="Peptidase_M1_aminopeptidases"/>
</dbReference>
<dbReference type="GO" id="GO:0070006">
    <property type="term" value="F:metalloaminopeptidase activity"/>
    <property type="evidence" value="ECO:0007669"/>
    <property type="project" value="TreeGrafter"/>
</dbReference>
<feature type="non-terminal residue" evidence="19">
    <location>
        <position position="857"/>
    </location>
</feature>
<dbReference type="InterPro" id="IPR042097">
    <property type="entry name" value="Aminopeptidase_N-like_N_sf"/>
</dbReference>
<dbReference type="GO" id="GO:0006508">
    <property type="term" value="P:proteolysis"/>
    <property type="evidence" value="ECO:0007669"/>
    <property type="project" value="UniProtKB-KW"/>
</dbReference>
<evidence type="ECO:0000259" key="15">
    <source>
        <dbReference type="Pfam" id="PF01433"/>
    </source>
</evidence>
<keyword evidence="3 14" id="KW-0031">Aminopeptidase</keyword>
<protein>
    <recommendedName>
        <fullName evidence="14">Aminopeptidase</fullName>
        <ecNumber evidence="14">3.4.11.-</ecNumber>
    </recommendedName>
</protein>
<dbReference type="InterPro" id="IPR027268">
    <property type="entry name" value="Peptidase_M4/M1_CTD_sf"/>
</dbReference>
<feature type="binding site" evidence="12">
    <location>
        <position position="420"/>
    </location>
    <ligand>
        <name>Zn(2+)</name>
        <dbReference type="ChEBI" id="CHEBI:29105"/>
        <note>catalytic</note>
    </ligand>
</feature>
<dbReference type="Gene3D" id="1.10.390.10">
    <property type="entry name" value="Neutral Protease Domain 2"/>
    <property type="match status" value="1"/>
</dbReference>
<keyword evidence="5 14" id="KW-0645">Protease</keyword>
<evidence type="ECO:0000259" key="16">
    <source>
        <dbReference type="Pfam" id="PF11838"/>
    </source>
</evidence>
<keyword evidence="4" id="KW-0336">GPI-anchor</keyword>
<dbReference type="SUPFAM" id="SSF63737">
    <property type="entry name" value="Leukotriene A4 hydrolase N-terminal domain"/>
    <property type="match status" value="1"/>
</dbReference>
<feature type="domain" description="Aminopeptidase N-like N-terminal" evidence="17">
    <location>
        <begin position="120"/>
        <end position="307"/>
    </location>
</feature>
<evidence type="ECO:0000313" key="18">
    <source>
        <dbReference type="Proteomes" id="UP000694925"/>
    </source>
</evidence>
<evidence type="ECO:0000256" key="6">
    <source>
        <dbReference type="ARBA" id="ARBA00022723"/>
    </source>
</evidence>
<dbReference type="GO" id="GO:0005886">
    <property type="term" value="C:plasma membrane"/>
    <property type="evidence" value="ECO:0007669"/>
    <property type="project" value="UniProtKB-SubCell"/>
</dbReference>
<comment type="similarity">
    <text evidence="2 14">Belongs to the peptidase M1 family.</text>
</comment>
<accession>A0AAJ7S677</accession>
<keyword evidence="6 12" id="KW-0479">Metal-binding</keyword>
<dbReference type="PRINTS" id="PR00756">
    <property type="entry name" value="ALADIPTASE"/>
</dbReference>